<keyword evidence="3" id="KW-1185">Reference proteome</keyword>
<dbReference type="PANTHER" id="PTHR33472">
    <property type="entry name" value="OS01G0106600 PROTEIN"/>
    <property type="match status" value="1"/>
</dbReference>
<sequence length="214" mass="23030">MPSEATKPDPAALLPSGDDQKQKHQLDREIKEMITALTRHLGELQNVNKRGGTTSQDDEDDHGVRIITLTGSNYGATMQSALEDIKASDNSNPQLGVSLGGGGGDDQDQDQEGEESLSTYANSNIQAINNSIMMGGSYSTNDPESLSTYANSNIQAINNSIMMGGSYSTNDPGVHVDVSEYIEHQAQSKQGKKVASKKKDKETYKSDQHSEYSG</sequence>
<feature type="compositionally biased region" description="Basic and acidic residues" evidence="1">
    <location>
        <begin position="18"/>
        <end position="27"/>
    </location>
</feature>
<organism evidence="2 3">
    <name type="scientific">Ilex paraguariensis</name>
    <name type="common">yerba mate</name>
    <dbReference type="NCBI Taxonomy" id="185542"/>
    <lineage>
        <taxon>Eukaryota</taxon>
        <taxon>Viridiplantae</taxon>
        <taxon>Streptophyta</taxon>
        <taxon>Embryophyta</taxon>
        <taxon>Tracheophyta</taxon>
        <taxon>Spermatophyta</taxon>
        <taxon>Magnoliopsida</taxon>
        <taxon>eudicotyledons</taxon>
        <taxon>Gunneridae</taxon>
        <taxon>Pentapetalae</taxon>
        <taxon>asterids</taxon>
        <taxon>campanulids</taxon>
        <taxon>Aquifoliales</taxon>
        <taxon>Aquifoliaceae</taxon>
        <taxon>Ilex</taxon>
    </lineage>
</organism>
<dbReference type="EMBL" id="CAUOFW020005280">
    <property type="protein sequence ID" value="CAK9169349.1"/>
    <property type="molecule type" value="Genomic_DNA"/>
</dbReference>
<evidence type="ECO:0000313" key="2">
    <source>
        <dbReference type="EMBL" id="CAK9169349.1"/>
    </source>
</evidence>
<dbReference type="PANTHER" id="PTHR33472:SF28">
    <property type="entry name" value="BROMO AND FHA DOMAIN-CONTAINING PROTEIN DDB_G0267958"/>
    <property type="match status" value="1"/>
</dbReference>
<dbReference type="Proteomes" id="UP001642360">
    <property type="component" value="Unassembled WGS sequence"/>
</dbReference>
<feature type="compositionally biased region" description="Acidic residues" evidence="1">
    <location>
        <begin position="105"/>
        <end position="115"/>
    </location>
</feature>
<evidence type="ECO:0000256" key="1">
    <source>
        <dbReference type="SAM" id="MobiDB-lite"/>
    </source>
</evidence>
<reference evidence="2 3" key="1">
    <citation type="submission" date="2024-02" db="EMBL/GenBank/DDBJ databases">
        <authorList>
            <person name="Vignale AGUSTIN F."/>
            <person name="Sosa J E."/>
            <person name="Modenutti C."/>
        </authorList>
    </citation>
    <scope>NUCLEOTIDE SEQUENCE [LARGE SCALE GENOMIC DNA]</scope>
</reference>
<evidence type="ECO:0000313" key="3">
    <source>
        <dbReference type="Proteomes" id="UP001642360"/>
    </source>
</evidence>
<feature type="region of interest" description="Disordered" evidence="1">
    <location>
        <begin position="43"/>
        <end position="63"/>
    </location>
</feature>
<name>A0ABC8TR33_9AQUA</name>
<proteinExistence type="predicted"/>
<feature type="region of interest" description="Disordered" evidence="1">
    <location>
        <begin position="1"/>
        <end position="27"/>
    </location>
</feature>
<accession>A0ABC8TR33</accession>
<feature type="compositionally biased region" description="Polar residues" evidence="1">
    <location>
        <begin position="45"/>
        <end position="55"/>
    </location>
</feature>
<feature type="region of interest" description="Disordered" evidence="1">
    <location>
        <begin position="88"/>
        <end position="117"/>
    </location>
</feature>
<dbReference type="AlphaFoldDB" id="A0ABC8TR33"/>
<gene>
    <name evidence="2" type="ORF">ILEXP_LOCUS38792</name>
</gene>
<comment type="caution">
    <text evidence="2">The sequence shown here is derived from an EMBL/GenBank/DDBJ whole genome shotgun (WGS) entry which is preliminary data.</text>
</comment>
<feature type="region of interest" description="Disordered" evidence="1">
    <location>
        <begin position="184"/>
        <end position="214"/>
    </location>
</feature>
<feature type="compositionally biased region" description="Basic and acidic residues" evidence="1">
    <location>
        <begin position="197"/>
        <end position="214"/>
    </location>
</feature>
<protein>
    <submittedName>
        <fullName evidence="2">Uncharacterized protein</fullName>
    </submittedName>
</protein>